<protein>
    <submittedName>
        <fullName evidence="3">Uncharacterized protein</fullName>
    </submittedName>
</protein>
<accession>A0A1V3C2R1</accession>
<proteinExistence type="predicted"/>
<dbReference type="EMBL" id="MCOK01000001">
    <property type="protein sequence ID" value="OOC54796.1"/>
    <property type="molecule type" value="Genomic_DNA"/>
</dbReference>
<feature type="compositionally biased region" description="Polar residues" evidence="1">
    <location>
        <begin position="35"/>
        <end position="44"/>
    </location>
</feature>
<feature type="transmembrane region" description="Helical" evidence="2">
    <location>
        <begin position="156"/>
        <end position="179"/>
    </location>
</feature>
<dbReference type="Proteomes" id="UP000189004">
    <property type="component" value="Unassembled WGS sequence"/>
</dbReference>
<name>A0A1V3C2R1_9ACTN</name>
<feature type="compositionally biased region" description="Basic and acidic residues" evidence="1">
    <location>
        <begin position="1"/>
        <end position="24"/>
    </location>
</feature>
<sequence>MSTSPEDREPNDRARDAEGARAADDAPTTGAEPSFTPQEGTGTEPSFAPREDSGAEAAAPRGEGEAPTEPGPGGALSAETLALTALVLLAVTVFSGQLLQLFTTMVLIGDQPVPVDQVTQFSIQVIISGLSAAVAALVAGISLLMTRAGTRPWARWVATTALIVSLLLVLLAVVTYILMPAGTEMQQPPF</sequence>
<keyword evidence="4" id="KW-1185">Reference proteome</keyword>
<keyword evidence="2" id="KW-0472">Membrane</keyword>
<evidence type="ECO:0000313" key="3">
    <source>
        <dbReference type="EMBL" id="OOC54796.1"/>
    </source>
</evidence>
<keyword evidence="2" id="KW-1133">Transmembrane helix</keyword>
<evidence type="ECO:0000313" key="4">
    <source>
        <dbReference type="Proteomes" id="UP000189004"/>
    </source>
</evidence>
<organism evidence="3 4">
    <name type="scientific">Nocardiopsis sinuspersici</name>
    <dbReference type="NCBI Taxonomy" id="501010"/>
    <lineage>
        <taxon>Bacteria</taxon>
        <taxon>Bacillati</taxon>
        <taxon>Actinomycetota</taxon>
        <taxon>Actinomycetes</taxon>
        <taxon>Streptosporangiales</taxon>
        <taxon>Nocardiopsidaceae</taxon>
        <taxon>Nocardiopsis</taxon>
    </lineage>
</organism>
<gene>
    <name evidence="3" type="ORF">NOSIN_14080</name>
</gene>
<feature type="transmembrane region" description="Helical" evidence="2">
    <location>
        <begin position="121"/>
        <end position="144"/>
    </location>
</feature>
<comment type="caution">
    <text evidence="3">The sequence shown here is derived from an EMBL/GenBank/DDBJ whole genome shotgun (WGS) entry which is preliminary data.</text>
</comment>
<feature type="region of interest" description="Disordered" evidence="1">
    <location>
        <begin position="1"/>
        <end position="75"/>
    </location>
</feature>
<evidence type="ECO:0000256" key="2">
    <source>
        <dbReference type="SAM" id="Phobius"/>
    </source>
</evidence>
<evidence type="ECO:0000256" key="1">
    <source>
        <dbReference type="SAM" id="MobiDB-lite"/>
    </source>
</evidence>
<feature type="transmembrane region" description="Helical" evidence="2">
    <location>
        <begin position="86"/>
        <end position="109"/>
    </location>
</feature>
<reference evidence="4" key="1">
    <citation type="submission" date="2016-08" db="EMBL/GenBank/DDBJ databases">
        <authorList>
            <person name="Tokovenko B."/>
            <person name="Kalinowski J."/>
        </authorList>
    </citation>
    <scope>NUCLEOTIDE SEQUENCE [LARGE SCALE GENOMIC DNA]</scope>
    <source>
        <strain evidence="4">UTMC102</strain>
    </source>
</reference>
<dbReference type="RefSeq" id="WP_077691215.1">
    <property type="nucleotide sequence ID" value="NZ_MCOK01000001.1"/>
</dbReference>
<dbReference type="OrthoDB" id="3428843at2"/>
<keyword evidence="2" id="KW-0812">Transmembrane</keyword>
<feature type="compositionally biased region" description="Low complexity" evidence="1">
    <location>
        <begin position="55"/>
        <end position="68"/>
    </location>
</feature>
<dbReference type="AlphaFoldDB" id="A0A1V3C2R1"/>